<dbReference type="InterPro" id="IPR001245">
    <property type="entry name" value="Ser-Thr/Tyr_kinase_cat_dom"/>
</dbReference>
<dbReference type="InterPro" id="IPR011009">
    <property type="entry name" value="Kinase-like_dom_sf"/>
</dbReference>
<proteinExistence type="predicted"/>
<keyword evidence="9" id="KW-0472">Membrane</keyword>
<comment type="subcellular location">
    <subcellularLocation>
        <location evidence="1">Cell membrane</location>
        <topology evidence="1">Lipid-anchor</topology>
    </subcellularLocation>
</comment>
<sequence>MEQFRDHVKEVENIVKAVGDGATASKINRHQCKRLASAYDEVSVVFEELVMLDNAIHVLLLPLLDEFIRVLERGKVLVLQYASAQWYELAVTRGNNQEAFNEIHLSLDTNIKALQKQISQSSKDVQFPVWTHDTTSQAAIFGRDAEEDFNEMLETLQDLGKNLPMAIAKLKGTPSGDELPLNMRIKSRKITLGKQIGEGAYGLVHEAYWLGCKITVKIIETNEISVLQQEVNNLAGLRHPNIVQLLGFSVVRAKEEENNKGKGKGEDQGKNKGRKSMILMELMDEDLHQLIEDRCRSTPEVPPFRQGVAIDIISQIAAGMAYLHDKGIFHGDLKASNVLVNHHGGHIDAKITNFGVSQKIQLNNRGDASSSDANRGELLVTIQCSLSDTNLHNTDVKAIMPRNQSATSLQYYGKSDGASSIYSGTSFSKMVGTNGWMAPEVYVQTEDEEIAAVEPKYSGKADVYSFAITCCEVLTGKPPFDKDVKRGSISKLVRTGARPELPVDINTKLSSLIQDCWETDPQQRPTFVDICAKLQEIKQVPSYTMIGTSQGDSVPALTFSPLGKAFSQNDLTAVHEILVKRGYKDDELSLQVWTKKIQDMRNSRRQGERAFCEKNYKQAIDCYSQFVDVGAFVSPTVFARRSLAYLLNDQAQAALCDARQAQYVHREWPTACYMQAAALSKLGMEADAKHMLKEGAALDSRRLNSRATPDYSLASRFAGFLPMCCLHPFSFLFGFQNQDEQRE</sequence>
<dbReference type="PANTHER" id="PTHR45863">
    <property type="entry name" value="SERINE/THREONINE-PROTEIN KINASE BSK5"/>
    <property type="match status" value="1"/>
</dbReference>
<evidence type="ECO:0000259" key="11">
    <source>
        <dbReference type="PROSITE" id="PS50011"/>
    </source>
</evidence>
<dbReference type="Gene3D" id="1.10.510.10">
    <property type="entry name" value="Transferase(Phosphotransferase) domain 1"/>
    <property type="match status" value="1"/>
</dbReference>
<feature type="domain" description="Protein kinase" evidence="11">
    <location>
        <begin position="190"/>
        <end position="546"/>
    </location>
</feature>
<dbReference type="Gene3D" id="1.25.40.10">
    <property type="entry name" value="Tetratricopeptide repeat domain"/>
    <property type="match status" value="1"/>
</dbReference>
<protein>
    <recommendedName>
        <fullName evidence="11">Protein kinase domain-containing protein</fullName>
    </recommendedName>
</protein>
<gene>
    <name evidence="12" type="ORF">CSSPJE1EN1_LOCUS23362</name>
</gene>
<reference evidence="12" key="1">
    <citation type="submission" date="2024-02" db="EMBL/GenBank/DDBJ databases">
        <authorList>
            <consortium name="ELIXIR-Norway"/>
            <consortium name="Elixir Norway"/>
        </authorList>
    </citation>
    <scope>NUCLEOTIDE SEQUENCE</scope>
</reference>
<keyword evidence="2" id="KW-1003">Cell membrane</keyword>
<evidence type="ECO:0000313" key="12">
    <source>
        <dbReference type="EMBL" id="CAK9277884.1"/>
    </source>
</evidence>
<evidence type="ECO:0000256" key="8">
    <source>
        <dbReference type="ARBA" id="ARBA00022840"/>
    </source>
</evidence>
<dbReference type="InterPro" id="IPR000719">
    <property type="entry name" value="Prot_kinase_dom"/>
</dbReference>
<evidence type="ECO:0000313" key="13">
    <source>
        <dbReference type="Proteomes" id="UP001497444"/>
    </source>
</evidence>
<dbReference type="Gene3D" id="1.20.930.20">
    <property type="entry name" value="Adaptor protein Cbl, N-terminal domain"/>
    <property type="match status" value="1"/>
</dbReference>
<dbReference type="Pfam" id="PF00069">
    <property type="entry name" value="Pkinase"/>
    <property type="match status" value="1"/>
</dbReference>
<evidence type="ECO:0000256" key="5">
    <source>
        <dbReference type="ARBA" id="ARBA00022707"/>
    </source>
</evidence>
<evidence type="ECO:0000256" key="6">
    <source>
        <dbReference type="ARBA" id="ARBA00022741"/>
    </source>
</evidence>
<dbReference type="SUPFAM" id="SSF56112">
    <property type="entry name" value="Protein kinase-like (PK-like)"/>
    <property type="match status" value="1"/>
</dbReference>
<keyword evidence="6" id="KW-0547">Nucleotide-binding</keyword>
<dbReference type="Pfam" id="PF07714">
    <property type="entry name" value="PK_Tyr_Ser-Thr"/>
    <property type="match status" value="1"/>
</dbReference>
<evidence type="ECO:0000256" key="2">
    <source>
        <dbReference type="ARBA" id="ARBA00022475"/>
    </source>
</evidence>
<dbReference type="InterPro" id="IPR045845">
    <property type="entry name" value="BSK"/>
</dbReference>
<dbReference type="PANTHER" id="PTHR45863:SF7">
    <property type="entry name" value="SERINE_THREONINE-PROTEIN KINASE BSK5"/>
    <property type="match status" value="1"/>
</dbReference>
<dbReference type="PROSITE" id="PS00108">
    <property type="entry name" value="PROTEIN_KINASE_ST"/>
    <property type="match status" value="1"/>
</dbReference>
<dbReference type="PROSITE" id="PS50011">
    <property type="entry name" value="PROTEIN_KINASE_DOM"/>
    <property type="match status" value="1"/>
</dbReference>
<dbReference type="EMBL" id="OZ020103">
    <property type="protein sequence ID" value="CAK9277884.1"/>
    <property type="molecule type" value="Genomic_DNA"/>
</dbReference>
<dbReference type="InterPro" id="IPR011990">
    <property type="entry name" value="TPR-like_helical_dom_sf"/>
</dbReference>
<evidence type="ECO:0000256" key="7">
    <source>
        <dbReference type="ARBA" id="ARBA00022777"/>
    </source>
</evidence>
<evidence type="ECO:0000256" key="3">
    <source>
        <dbReference type="ARBA" id="ARBA00022527"/>
    </source>
</evidence>
<name>A0ABP0XFI7_9BRYO</name>
<keyword evidence="8" id="KW-0067">ATP-binding</keyword>
<dbReference type="Proteomes" id="UP001497444">
    <property type="component" value="Chromosome 8"/>
</dbReference>
<evidence type="ECO:0000256" key="9">
    <source>
        <dbReference type="ARBA" id="ARBA00023136"/>
    </source>
</evidence>
<keyword evidence="7" id="KW-0418">Kinase</keyword>
<evidence type="ECO:0000256" key="4">
    <source>
        <dbReference type="ARBA" id="ARBA00022679"/>
    </source>
</evidence>
<dbReference type="InterPro" id="IPR036537">
    <property type="entry name" value="Adaptor_Cbl_N_dom_sf"/>
</dbReference>
<dbReference type="Gene3D" id="3.30.200.20">
    <property type="entry name" value="Phosphorylase Kinase, domain 1"/>
    <property type="match status" value="1"/>
</dbReference>
<dbReference type="SMART" id="SM00220">
    <property type="entry name" value="S_TKc"/>
    <property type="match status" value="1"/>
</dbReference>
<dbReference type="InterPro" id="IPR008271">
    <property type="entry name" value="Ser/Thr_kinase_AS"/>
</dbReference>
<dbReference type="Pfam" id="PF25575">
    <property type="entry name" value="TPR_BSK1_C"/>
    <property type="match status" value="1"/>
</dbReference>
<dbReference type="InterPro" id="IPR058209">
    <property type="entry name" value="TPR_BSK1_C"/>
</dbReference>
<keyword evidence="3" id="KW-0723">Serine/threonine-protein kinase</keyword>
<evidence type="ECO:0000256" key="10">
    <source>
        <dbReference type="ARBA" id="ARBA00023288"/>
    </source>
</evidence>
<organism evidence="12 13">
    <name type="scientific">Sphagnum jensenii</name>
    <dbReference type="NCBI Taxonomy" id="128206"/>
    <lineage>
        <taxon>Eukaryota</taxon>
        <taxon>Viridiplantae</taxon>
        <taxon>Streptophyta</taxon>
        <taxon>Embryophyta</taxon>
        <taxon>Bryophyta</taxon>
        <taxon>Sphagnophytina</taxon>
        <taxon>Sphagnopsida</taxon>
        <taxon>Sphagnales</taxon>
        <taxon>Sphagnaceae</taxon>
        <taxon>Sphagnum</taxon>
    </lineage>
</organism>
<keyword evidence="13" id="KW-1185">Reference proteome</keyword>
<keyword evidence="10" id="KW-0449">Lipoprotein</keyword>
<keyword evidence="5" id="KW-0519">Myristate</keyword>
<keyword evidence="4" id="KW-0808">Transferase</keyword>
<dbReference type="SUPFAM" id="SSF48452">
    <property type="entry name" value="TPR-like"/>
    <property type="match status" value="1"/>
</dbReference>
<evidence type="ECO:0000256" key="1">
    <source>
        <dbReference type="ARBA" id="ARBA00004193"/>
    </source>
</evidence>
<accession>A0ABP0XFI7</accession>